<dbReference type="OrthoDB" id="203824at2759"/>
<keyword evidence="2" id="KW-0418">Kinase</keyword>
<dbReference type="GeneID" id="94167311"/>
<feature type="domain" description="Carbohydrate kinase FGGY C-terminal" evidence="3">
    <location>
        <begin position="18"/>
        <end position="135"/>
    </location>
</feature>
<evidence type="ECO:0000256" key="2">
    <source>
        <dbReference type="ARBA" id="ARBA00022777"/>
    </source>
</evidence>
<dbReference type="GO" id="GO:0019150">
    <property type="term" value="F:D-ribulokinase activity"/>
    <property type="evidence" value="ECO:0007669"/>
    <property type="project" value="TreeGrafter"/>
</dbReference>
<dbReference type="EMBL" id="JAFHKP010000036">
    <property type="protein sequence ID" value="KAG5465305.1"/>
    <property type="molecule type" value="Genomic_DNA"/>
</dbReference>
<dbReference type="KEGG" id="lenr:94167311"/>
<reference evidence="4 5" key="1">
    <citation type="submission" date="2021-02" db="EMBL/GenBank/DDBJ databases">
        <title>Leishmania (Mundinia) enrietti genome sequencing and assembly.</title>
        <authorList>
            <person name="Almutairi H."/>
            <person name="Gatherer D."/>
        </authorList>
    </citation>
    <scope>NUCLEOTIDE SEQUENCE [LARGE SCALE GENOMIC DNA]</scope>
    <source>
        <strain evidence="4">CUR178</strain>
    </source>
</reference>
<evidence type="ECO:0000313" key="4">
    <source>
        <dbReference type="EMBL" id="KAG5465305.1"/>
    </source>
</evidence>
<name>A0A836KC15_LEIEN</name>
<dbReference type="Proteomes" id="UP000674179">
    <property type="component" value="Chromosome 36"/>
</dbReference>
<evidence type="ECO:0000256" key="1">
    <source>
        <dbReference type="ARBA" id="ARBA00022679"/>
    </source>
</evidence>
<keyword evidence="5" id="KW-1185">Reference proteome</keyword>
<keyword evidence="1" id="KW-0808">Transferase</keyword>
<dbReference type="GO" id="GO:0019321">
    <property type="term" value="P:pentose metabolic process"/>
    <property type="evidence" value="ECO:0007669"/>
    <property type="project" value="TreeGrafter"/>
</dbReference>
<dbReference type="Gene3D" id="3.30.420.40">
    <property type="match status" value="1"/>
</dbReference>
<dbReference type="AlphaFoldDB" id="A0A836KC15"/>
<dbReference type="InterPro" id="IPR043129">
    <property type="entry name" value="ATPase_NBD"/>
</dbReference>
<dbReference type="RefSeq" id="XP_067687904.1">
    <property type="nucleotide sequence ID" value="XM_067831801.1"/>
</dbReference>
<dbReference type="PANTHER" id="PTHR43435">
    <property type="entry name" value="RIBULOKINASE"/>
    <property type="match status" value="1"/>
</dbReference>
<gene>
    <name evidence="4" type="ORF">CUR178_00004</name>
</gene>
<dbReference type="Pfam" id="PF02782">
    <property type="entry name" value="FGGY_C"/>
    <property type="match status" value="1"/>
</dbReference>
<evidence type="ECO:0000313" key="5">
    <source>
        <dbReference type="Proteomes" id="UP000674179"/>
    </source>
</evidence>
<protein>
    <recommendedName>
        <fullName evidence="3">Carbohydrate kinase FGGY C-terminal domain-containing protein</fullName>
    </recommendedName>
</protein>
<dbReference type="PANTHER" id="PTHR43435:SF4">
    <property type="entry name" value="FGGY CARBOHYDRATE KINASE DOMAIN-CONTAINING PROTEIN"/>
    <property type="match status" value="1"/>
</dbReference>
<sequence>MREVQKKVLISLSEDASRIQSGGSSVLALHWFDGRRTPAANQHLKSVIGGLTLGSDAPSVYRALVEATAFGSRSVVERFRREGRRLDNVIAVGGIATRLPLAVQILTDVLSTSITVCKSEQVCALGSAIAAAAAAGCHKSISAAQEMARGSSTASKPCP</sequence>
<proteinExistence type="predicted"/>
<comment type="caution">
    <text evidence="4">The sequence shown here is derived from an EMBL/GenBank/DDBJ whole genome shotgun (WGS) entry which is preliminary data.</text>
</comment>
<accession>A0A836KC15</accession>
<dbReference type="GO" id="GO:0005737">
    <property type="term" value="C:cytoplasm"/>
    <property type="evidence" value="ECO:0007669"/>
    <property type="project" value="TreeGrafter"/>
</dbReference>
<evidence type="ECO:0000259" key="3">
    <source>
        <dbReference type="Pfam" id="PF02782"/>
    </source>
</evidence>
<organism evidence="4 5">
    <name type="scientific">Leishmania enriettii</name>
    <dbReference type="NCBI Taxonomy" id="5663"/>
    <lineage>
        <taxon>Eukaryota</taxon>
        <taxon>Discoba</taxon>
        <taxon>Euglenozoa</taxon>
        <taxon>Kinetoplastea</taxon>
        <taxon>Metakinetoplastina</taxon>
        <taxon>Trypanosomatida</taxon>
        <taxon>Trypanosomatidae</taxon>
        <taxon>Leishmaniinae</taxon>
        <taxon>Leishmania</taxon>
    </lineage>
</organism>
<dbReference type="InterPro" id="IPR018485">
    <property type="entry name" value="FGGY_C"/>
</dbReference>
<dbReference type="SUPFAM" id="SSF53067">
    <property type="entry name" value="Actin-like ATPase domain"/>
    <property type="match status" value="1"/>
</dbReference>